<dbReference type="EMBL" id="ABCC02000024">
    <property type="protein sequence ID" value="EDP17080.1"/>
    <property type="molecule type" value="Genomic_DNA"/>
</dbReference>
<evidence type="ECO:0000313" key="1">
    <source>
        <dbReference type="EMBL" id="EDP17080.1"/>
    </source>
</evidence>
<protein>
    <submittedName>
        <fullName evidence="1">Uncharacterized protein</fullName>
    </submittedName>
</protein>
<gene>
    <name evidence="1" type="ORF">CLOBOL_02573</name>
</gene>
<organism evidence="1 2">
    <name type="scientific">Enterocloster bolteae (strain ATCC BAA-613 / DSM 15670 / CCUG 46953 / JCM 12243 / WAL 16351)</name>
    <name type="common">Clostridium bolteae</name>
    <dbReference type="NCBI Taxonomy" id="411902"/>
    <lineage>
        <taxon>Bacteria</taxon>
        <taxon>Bacillati</taxon>
        <taxon>Bacillota</taxon>
        <taxon>Clostridia</taxon>
        <taxon>Lachnospirales</taxon>
        <taxon>Lachnospiraceae</taxon>
        <taxon>Enterocloster</taxon>
    </lineage>
</organism>
<dbReference type="Proteomes" id="UP000005396">
    <property type="component" value="Unassembled WGS sequence"/>
</dbReference>
<reference evidence="1 2" key="2">
    <citation type="submission" date="2007-09" db="EMBL/GenBank/DDBJ databases">
        <title>Draft genome sequence of Clostridium bolteae (ATCC BAA-613).</title>
        <authorList>
            <person name="Sudarsanam P."/>
            <person name="Ley R."/>
            <person name="Guruge J."/>
            <person name="Turnbaugh P.J."/>
            <person name="Mahowald M."/>
            <person name="Liep D."/>
            <person name="Gordon J."/>
        </authorList>
    </citation>
    <scope>NUCLEOTIDE SEQUENCE [LARGE SCALE GENOMIC DNA]</scope>
    <source>
        <strain evidence="2">ATCC BAA-613 / DSM 15670 / CCUG 46953 / JCM 12243 / WAL 16351</strain>
    </source>
</reference>
<evidence type="ECO:0000313" key="2">
    <source>
        <dbReference type="Proteomes" id="UP000005396"/>
    </source>
</evidence>
<reference evidence="1 2" key="1">
    <citation type="submission" date="2007-08" db="EMBL/GenBank/DDBJ databases">
        <authorList>
            <person name="Fulton L."/>
            <person name="Clifton S."/>
            <person name="Fulton B."/>
            <person name="Xu J."/>
            <person name="Minx P."/>
            <person name="Pepin K.H."/>
            <person name="Johnson M."/>
            <person name="Thiruvilangam P."/>
            <person name="Bhonagiri V."/>
            <person name="Nash W.E."/>
            <person name="Mardis E.R."/>
            <person name="Wilson R.K."/>
        </authorList>
    </citation>
    <scope>NUCLEOTIDE SEQUENCE [LARGE SCALE GENOMIC DNA]</scope>
    <source>
        <strain evidence="2">ATCC BAA-613 / DSM 15670 / CCUG 46953 / JCM 12243 / WAL 16351</strain>
    </source>
</reference>
<proteinExistence type="predicted"/>
<dbReference type="HOGENOM" id="CLU_3326485_0_0_9"/>
<name>A8RPV6_ENTBW</name>
<sequence>MSLSACLPYHGRARTFGAVPAGQFFIIYCLCLQSVVSS</sequence>
<accession>A8RPV6</accession>
<comment type="caution">
    <text evidence="1">The sequence shown here is derived from an EMBL/GenBank/DDBJ whole genome shotgun (WGS) entry which is preliminary data.</text>
</comment>
<dbReference type="AlphaFoldDB" id="A8RPV6"/>
<dbReference type="PaxDb" id="411902-CLOBOL_02573"/>